<organism evidence="3">
    <name type="scientific">Nippostrongylus brasiliensis</name>
    <name type="common">Rat hookworm</name>
    <dbReference type="NCBI Taxonomy" id="27835"/>
    <lineage>
        <taxon>Eukaryota</taxon>
        <taxon>Metazoa</taxon>
        <taxon>Ecdysozoa</taxon>
        <taxon>Nematoda</taxon>
        <taxon>Chromadorea</taxon>
        <taxon>Rhabditida</taxon>
        <taxon>Rhabditina</taxon>
        <taxon>Rhabditomorpha</taxon>
        <taxon>Strongyloidea</taxon>
        <taxon>Heligmosomidae</taxon>
        <taxon>Nippostrongylus</taxon>
    </lineage>
</organism>
<name>A0A0N4Y263_NIPBR</name>
<evidence type="ECO:0000313" key="3">
    <source>
        <dbReference type="WBParaSite" id="NBR_0000977001-mRNA-1"/>
    </source>
</evidence>
<reference evidence="1 2" key="2">
    <citation type="submission" date="2018-11" db="EMBL/GenBank/DDBJ databases">
        <authorList>
            <consortium name="Pathogen Informatics"/>
        </authorList>
    </citation>
    <scope>NUCLEOTIDE SEQUENCE [LARGE SCALE GENOMIC DNA]</scope>
</reference>
<accession>A0A0N4Y263</accession>
<evidence type="ECO:0000313" key="2">
    <source>
        <dbReference type="Proteomes" id="UP000271162"/>
    </source>
</evidence>
<gene>
    <name evidence="1" type="ORF">NBR_LOCUS9771</name>
</gene>
<sequence>MEDAPAKMSTSRKNSAAAGPYQALLWNALDEALQQRYGKGLQKQGEEAGIHSPSWNTPIQVAPTEDDTRIKDTNVDLDAIVDMVGSADDSKVCDASGNQMPFLMRIDVGMAMVPMLCKHLV</sequence>
<dbReference type="EMBL" id="UYSL01020194">
    <property type="protein sequence ID" value="VDL73360.1"/>
    <property type="molecule type" value="Genomic_DNA"/>
</dbReference>
<proteinExistence type="predicted"/>
<dbReference type="AlphaFoldDB" id="A0A0N4Y263"/>
<protein>
    <submittedName>
        <fullName evidence="3">Eukaryotic/viral aspartic protease</fullName>
    </submittedName>
</protein>
<reference evidence="3" key="1">
    <citation type="submission" date="2017-02" db="UniProtKB">
        <authorList>
            <consortium name="WormBaseParasite"/>
        </authorList>
    </citation>
    <scope>IDENTIFICATION</scope>
</reference>
<evidence type="ECO:0000313" key="1">
    <source>
        <dbReference type="EMBL" id="VDL73360.1"/>
    </source>
</evidence>
<dbReference type="Proteomes" id="UP000271162">
    <property type="component" value="Unassembled WGS sequence"/>
</dbReference>
<dbReference type="WBParaSite" id="NBR_0000977001-mRNA-1">
    <property type="protein sequence ID" value="NBR_0000977001-mRNA-1"/>
    <property type="gene ID" value="NBR_0000977001"/>
</dbReference>
<keyword evidence="2" id="KW-1185">Reference proteome</keyword>